<protein>
    <recommendedName>
        <fullName evidence="5">DUF3068 domain-containing protein</fullName>
    </recommendedName>
</protein>
<name>A0ABP3JLQ0_9ACTN</name>
<gene>
    <name evidence="3" type="ORF">GCM10010361_22300</name>
</gene>
<keyword evidence="2" id="KW-1133">Transmembrane helix</keyword>
<dbReference type="RefSeq" id="WP_346094794.1">
    <property type="nucleotide sequence ID" value="NZ_BAAABY010000014.1"/>
</dbReference>
<dbReference type="Proteomes" id="UP001500909">
    <property type="component" value="Unassembled WGS sequence"/>
</dbReference>
<organism evidence="3 4">
    <name type="scientific">Streptomyces olivaceiscleroticus</name>
    <dbReference type="NCBI Taxonomy" id="68245"/>
    <lineage>
        <taxon>Bacteria</taxon>
        <taxon>Bacillati</taxon>
        <taxon>Actinomycetota</taxon>
        <taxon>Actinomycetes</taxon>
        <taxon>Kitasatosporales</taxon>
        <taxon>Streptomycetaceae</taxon>
        <taxon>Streptomyces</taxon>
    </lineage>
</organism>
<evidence type="ECO:0008006" key="5">
    <source>
        <dbReference type="Google" id="ProtNLM"/>
    </source>
</evidence>
<evidence type="ECO:0000256" key="1">
    <source>
        <dbReference type="SAM" id="MobiDB-lite"/>
    </source>
</evidence>
<evidence type="ECO:0000313" key="4">
    <source>
        <dbReference type="Proteomes" id="UP001500909"/>
    </source>
</evidence>
<dbReference type="InterPro" id="IPR021424">
    <property type="entry name" value="PorA"/>
</dbReference>
<evidence type="ECO:0000256" key="2">
    <source>
        <dbReference type="SAM" id="Phobius"/>
    </source>
</evidence>
<proteinExistence type="predicted"/>
<reference evidence="4" key="1">
    <citation type="journal article" date="2019" name="Int. J. Syst. Evol. Microbiol.">
        <title>The Global Catalogue of Microorganisms (GCM) 10K type strain sequencing project: providing services to taxonomists for standard genome sequencing and annotation.</title>
        <authorList>
            <consortium name="The Broad Institute Genomics Platform"/>
            <consortium name="The Broad Institute Genome Sequencing Center for Infectious Disease"/>
            <person name="Wu L."/>
            <person name="Ma J."/>
        </authorList>
    </citation>
    <scope>NUCLEOTIDE SEQUENCE [LARGE SCALE GENOMIC DNA]</scope>
    <source>
        <strain evidence="4">JCM 4805</strain>
    </source>
</reference>
<evidence type="ECO:0000313" key="3">
    <source>
        <dbReference type="EMBL" id="GAA0457814.1"/>
    </source>
</evidence>
<accession>A0ABP3JLQ0</accession>
<feature type="region of interest" description="Disordered" evidence="1">
    <location>
        <begin position="313"/>
        <end position="344"/>
    </location>
</feature>
<dbReference type="Pfam" id="PF11271">
    <property type="entry name" value="PorA"/>
    <property type="match status" value="1"/>
</dbReference>
<keyword evidence="2" id="KW-0472">Membrane</keyword>
<comment type="caution">
    <text evidence="3">The sequence shown here is derived from an EMBL/GenBank/DDBJ whole genome shotgun (WGS) entry which is preliminary data.</text>
</comment>
<sequence length="344" mass="37503">MRKTASPLSLALLGSGVFLLVLAAMLAWYVAPRAARTPVDVDVTTVFTGTGRYFETEDLETRKGRITVTRHVLGDVAASERSGQAVWNVSTTVDSPRTLRLKDPRKALLWTTGRWVTDRRTNAPVHCCGESPAHYEGEAYLKFPFDVQRRTYRWWDDTLQAAVPLAYTGTRRVAGHQGYVFTGSVPPARTGSRQVPGKLVGRPKQPQIQAEEWYANAGIELVVDRRTGRIIDASISPRRTLRVPGGQRDVVTLLDGRRLRFTPATRRAQVALASADARKLRLVGETVPPWTAGAGGVLALAGAVLVAIGRRPRPDAARGDEQPDGEGPEFVTPVSGQGTARGEH</sequence>
<keyword evidence="2" id="KW-0812">Transmembrane</keyword>
<feature type="transmembrane region" description="Helical" evidence="2">
    <location>
        <begin position="290"/>
        <end position="308"/>
    </location>
</feature>
<dbReference type="EMBL" id="BAAABY010000014">
    <property type="protein sequence ID" value="GAA0457814.1"/>
    <property type="molecule type" value="Genomic_DNA"/>
</dbReference>
<keyword evidence="4" id="KW-1185">Reference proteome</keyword>